<dbReference type="OrthoDB" id="73997at2759"/>
<sequence>MENQLDQPIKKIIYYIEKIITFLIKIHKDQSEKIAQKYIYRALQLPISAQKRKFYLLNVLLPFSSIQFIIQTDQNLIEELMKACGDFYILPSGILLSKILERIFKEICNENPQQLRSFWEKQYFQILQNSKLHVVKGLINTVNPILVQISKENVTYMVQNVLNDHFLPKNKNQMWLYISFLKLARENSLIQQHESHFSLQADKDIIINKQLLEELILCKDRNVVLNTLEFLISHPKPSQEPSKIEFDLIELFLKYGIRTSYAEYRKGYLCIFKRFLERLRLVFENYKQRSKNKKELINETHYINFQTFLKNITNFIFSQLYPEVSFELGNPCLELINYILQNFPQKKPIEYKKGEIINPSQILQNANPDLFSRENFEILLVQTRSMWESIRILSINILKGFQIKSVQKDYIKKLYIDSLELCKSPIIKNYECGANILMILYENYLSELELTPEMFIEEILQKVDSSFLIFKQSFLNDNLLFQQNLIHGYITLLALIIKQISNQLFLKKTLTNLFQIMSKILNFTTQISSETVYSIFTQKENNDNFFKNNQLQIDCRGHIVNEKAQFVQNMQKILQGNTLLEALKQQNEQDQDENEEKSENLLVVAFYLISREAGFLFQTISNIVKEFQEQQIEKILEKKELENLVNEFFIALINIKHLGSIDRIQIGLGMLCRTMNESKNPILPQLSSDLLQQLLDNIENNTFKNVLRRSAGLPSAVVCLLKAEIAGNRQVLLNKTVKRLLEMVQNPNLVNNIKIHSLNILKKIFEDGNIKMEVDKHMGEGFEIAIKGFSIEDWSIRNSSLMLFSALCSRVIGGCKNPNAQNVKSKLNVVEFFARVPCLLDFFQKELQKFVFSNFYENSQYPPIYPIGLLLSRLLPYDLKNQIQKKNNNNNDFLQQQQEDIENIQVFISVDKVKVMLPLIILCAKNKNYMGRVMLAKAVLPFLNFENIHLEAVKLLRENIQNITGVKKDHNFTHGVLLMVFFIIQNYYFMCEELNIEYGNQENLLLLQQEISKRKFLILDIQCPVVQYTYLDIVKLLQKNLKGNIQFQQEFNTILQFVEQFVEKEVQKNTLRITNDMGHSVLRKKILRFHLDSSSLQKIGELLIIMIQKYENKPEMYKEEDNEFLRIILKYFLRKLKKNENFTNEIFFKQILQNLQQILENQEKSHVFYFTNCIQFLVKILFKIASFFDNFNFQPFVQILISLEKKFYQNGLLIKQLIKFSGFLIQKKLLHIDFYLKICEQYSSSTQLDFLRIAVIKSLKISMKTLLEDLKYEYFLNFSNVFLRLLQDEVPEIRQKMSSFISKYILGKNKSTIFEYTLKKYYSLLVKQCQNNQQQQILLFNFLLKQIFHNEYFSIKKTNHFENRIFAYDKANKFIDDMRIKKYAFKAVFKLLVIQKNNNVFSSNNLEMFVQQNKSLFQDLSNVNQDRIQQYQKQFQNRDEVIIQYQINILIYFQYYYLSMNSNVFQINICIRILKIIQKINKKKLILRFQNTFMLDFLIEFFMLQKNPNKLNKYLQYLIILQKYTNIKIKYQKIYLYVYIKYLFILLVHLYLYINYYFIILYLIICIIQFYSYQYINIILTFQIQQQIFLFINYNFFYFIFFQYFYKQNNTNIIFEIKIYDFFLKFIYFQFIIFIFILQIIKIYYINLQLQQQFNLTFCQLLKNQLND</sequence>
<keyword evidence="6" id="KW-0548">Nucleotidyltransferase</keyword>
<dbReference type="PANTHER" id="PTHR14387:SF0">
    <property type="entry name" value="DUF2428 DOMAIN-CONTAINING PROTEIN"/>
    <property type="match status" value="1"/>
</dbReference>
<dbReference type="GO" id="GO:0030488">
    <property type="term" value="P:tRNA methylation"/>
    <property type="evidence" value="ECO:0007669"/>
    <property type="project" value="TreeGrafter"/>
</dbReference>
<organism evidence="6 7">
    <name type="scientific">Ichthyophthirius multifiliis</name>
    <name type="common">White spot disease agent</name>
    <name type="synonym">Ich</name>
    <dbReference type="NCBI Taxonomy" id="5932"/>
    <lineage>
        <taxon>Eukaryota</taxon>
        <taxon>Sar</taxon>
        <taxon>Alveolata</taxon>
        <taxon>Ciliophora</taxon>
        <taxon>Intramacronucleata</taxon>
        <taxon>Oligohymenophorea</taxon>
        <taxon>Hymenostomatida</taxon>
        <taxon>Ophryoglenina</taxon>
        <taxon>Ichthyophthirius</taxon>
    </lineage>
</organism>
<dbReference type="Pfam" id="PF25151">
    <property type="entry name" value="TPR_Trm732_C"/>
    <property type="match status" value="1"/>
</dbReference>
<dbReference type="InterPro" id="IPR016024">
    <property type="entry name" value="ARM-type_fold"/>
</dbReference>
<keyword evidence="2" id="KW-0819">tRNA processing</keyword>
<feature type="domain" description="tRNA (32-2'-O)-methyltransferase regulator THADA-like C-terminal TPR repeats region" evidence="5">
    <location>
        <begin position="797"/>
        <end position="884"/>
    </location>
</feature>
<dbReference type="OMA" id="CDYDQIR"/>
<feature type="transmembrane region" description="Helical" evidence="3">
    <location>
        <begin position="1559"/>
        <end position="1576"/>
    </location>
</feature>
<dbReference type="EC" id="2.7.7.7" evidence="6"/>
<evidence type="ECO:0000256" key="1">
    <source>
        <dbReference type="ARBA" id="ARBA00010409"/>
    </source>
</evidence>
<dbReference type="PANTHER" id="PTHR14387">
    <property type="entry name" value="THADA/DEATH RECEPTOR INTERACTING PROTEIN"/>
    <property type="match status" value="1"/>
</dbReference>
<dbReference type="Pfam" id="PF10350">
    <property type="entry name" value="DUF2428"/>
    <property type="match status" value="1"/>
</dbReference>
<dbReference type="EC" id="3.1.11.5" evidence="6"/>
<keyword evidence="3" id="KW-1133">Transmembrane helix</keyword>
<keyword evidence="3" id="KW-0472">Membrane</keyword>
<gene>
    <name evidence="6" type="ORF">IMG5_105920</name>
</gene>
<evidence type="ECO:0000313" key="7">
    <source>
        <dbReference type="Proteomes" id="UP000008983"/>
    </source>
</evidence>
<evidence type="ECO:0000313" key="6">
    <source>
        <dbReference type="EMBL" id="EGR31610.1"/>
    </source>
</evidence>
<evidence type="ECO:0000259" key="4">
    <source>
        <dbReference type="Pfam" id="PF10350"/>
    </source>
</evidence>
<dbReference type="SUPFAM" id="SSF48371">
    <property type="entry name" value="ARM repeat"/>
    <property type="match status" value="2"/>
</dbReference>
<reference evidence="6 7" key="1">
    <citation type="submission" date="2011-07" db="EMBL/GenBank/DDBJ databases">
        <authorList>
            <person name="Coyne R."/>
            <person name="Brami D."/>
            <person name="Johnson J."/>
            <person name="Hostetler J."/>
            <person name="Hannick L."/>
            <person name="Clark T."/>
            <person name="Cassidy-Hanley D."/>
            <person name="Inman J."/>
        </authorList>
    </citation>
    <scope>NUCLEOTIDE SEQUENCE [LARGE SCALE GENOMIC DNA]</scope>
    <source>
        <strain evidence="6 7">G5</strain>
    </source>
</reference>
<dbReference type="InterPro" id="IPR056842">
    <property type="entry name" value="THADA-like_TPR_C"/>
</dbReference>
<dbReference type="GO" id="GO:0005829">
    <property type="term" value="C:cytosol"/>
    <property type="evidence" value="ECO:0007669"/>
    <property type="project" value="TreeGrafter"/>
</dbReference>
<feature type="transmembrane region" description="Helical" evidence="3">
    <location>
        <begin position="1626"/>
        <end position="1645"/>
    </location>
</feature>
<dbReference type="GO" id="GO:0003887">
    <property type="term" value="F:DNA-directed DNA polymerase activity"/>
    <property type="evidence" value="ECO:0007669"/>
    <property type="project" value="UniProtKB-EC"/>
</dbReference>
<dbReference type="STRING" id="857967.G0QT35"/>
<feature type="transmembrane region" description="Helical" evidence="3">
    <location>
        <begin position="1588"/>
        <end position="1606"/>
    </location>
</feature>
<protein>
    <submittedName>
        <fullName evidence="6">Thyroid adenoma associated, putative</fullName>
        <ecNumber evidence="6">2.7.7.7</ecNumber>
        <ecNumber evidence="6">3.1.11.5</ecNumber>
    </submittedName>
</protein>
<dbReference type="GeneID" id="14907755"/>
<keyword evidence="6" id="KW-0378">Hydrolase</keyword>
<dbReference type="eggNOG" id="KOG1810">
    <property type="taxonomic scope" value="Eukaryota"/>
</dbReference>
<dbReference type="EMBL" id="GL983841">
    <property type="protein sequence ID" value="EGR31610.1"/>
    <property type="molecule type" value="Genomic_DNA"/>
</dbReference>
<comment type="similarity">
    <text evidence="1">Belongs to the THADA family.</text>
</comment>
<feature type="transmembrane region" description="Helical" evidence="3">
    <location>
        <begin position="1455"/>
        <end position="1474"/>
    </location>
</feature>
<dbReference type="GO" id="GO:0008854">
    <property type="term" value="F:exodeoxyribonuclease V activity"/>
    <property type="evidence" value="ECO:0007669"/>
    <property type="project" value="UniProtKB-EC"/>
</dbReference>
<evidence type="ECO:0000256" key="2">
    <source>
        <dbReference type="ARBA" id="ARBA00022694"/>
    </source>
</evidence>
<keyword evidence="7" id="KW-1185">Reference proteome</keyword>
<proteinExistence type="inferred from homology"/>
<dbReference type="Proteomes" id="UP000008983">
    <property type="component" value="Unassembled WGS sequence"/>
</dbReference>
<keyword evidence="3" id="KW-0812">Transmembrane</keyword>
<accession>G0QT35</accession>
<dbReference type="RefSeq" id="XP_004035096.1">
    <property type="nucleotide sequence ID" value="XM_004035048.1"/>
</dbReference>
<keyword evidence="6" id="KW-0808">Transferase</keyword>
<feature type="transmembrane region" description="Helical" evidence="3">
    <location>
        <begin position="1534"/>
        <end position="1553"/>
    </location>
</feature>
<name>G0QT35_ICHMU</name>
<dbReference type="InterPro" id="IPR051954">
    <property type="entry name" value="tRNA_methyltransferase_THADA"/>
</dbReference>
<feature type="domain" description="DUF2428" evidence="4">
    <location>
        <begin position="510"/>
        <end position="795"/>
    </location>
</feature>
<evidence type="ECO:0000259" key="5">
    <source>
        <dbReference type="Pfam" id="PF25151"/>
    </source>
</evidence>
<dbReference type="InParanoid" id="G0QT35"/>
<evidence type="ECO:0000256" key="3">
    <source>
        <dbReference type="SAM" id="Phobius"/>
    </source>
</evidence>
<dbReference type="InterPro" id="IPR019442">
    <property type="entry name" value="THADA/TRM732_DUF2428"/>
</dbReference>